<comment type="caution">
    <text evidence="2">The sequence shown here is derived from an EMBL/GenBank/DDBJ whole genome shotgun (WGS) entry which is preliminary data.</text>
</comment>
<gene>
    <name evidence="2" type="ORF">Saso_26840</name>
    <name evidence="3" type="ORF">Saso_46990</name>
</gene>
<accession>A0ABQ3RYW5</accession>
<dbReference type="EMBL" id="BNEB01000003">
    <property type="protein sequence ID" value="GHI61034.1"/>
    <property type="molecule type" value="Genomic_DNA"/>
</dbReference>
<dbReference type="Proteomes" id="UP000649259">
    <property type="component" value="Unassembled WGS sequence"/>
</dbReference>
<proteinExistence type="predicted"/>
<evidence type="ECO:0000313" key="2">
    <source>
        <dbReference type="EMBL" id="GHI61034.1"/>
    </source>
</evidence>
<evidence type="ECO:0000256" key="1">
    <source>
        <dbReference type="SAM" id="MobiDB-lite"/>
    </source>
</evidence>
<dbReference type="EMBL" id="BNEB01000004">
    <property type="protein sequence ID" value="GHI63049.1"/>
    <property type="molecule type" value="Genomic_DNA"/>
</dbReference>
<evidence type="ECO:0000313" key="4">
    <source>
        <dbReference type="Proteomes" id="UP000649259"/>
    </source>
</evidence>
<feature type="region of interest" description="Disordered" evidence="1">
    <location>
        <begin position="141"/>
        <end position="200"/>
    </location>
</feature>
<keyword evidence="4" id="KW-1185">Reference proteome</keyword>
<name>A0ABQ3RYW5_9ACTN</name>
<reference evidence="2" key="1">
    <citation type="submission" date="2020-09" db="EMBL/GenBank/DDBJ databases">
        <title>Whole genome shotgun sequence of Streptomyces cacaoi subsp. asoensis NBRC 13813.</title>
        <authorList>
            <person name="Komaki H."/>
            <person name="Tamura T."/>
        </authorList>
    </citation>
    <scope>NUCLEOTIDE SEQUENCE</scope>
    <source>
        <strain evidence="2">NBRC 13813</strain>
    </source>
</reference>
<protein>
    <recommendedName>
        <fullName evidence="5">HTH cro/C1-type domain-containing protein</fullName>
    </recommendedName>
</protein>
<sequence length="200" mass="22154">MLLGNPQRVDTYCPRRWTADATGPPFFGRLLAEDVDTPLSRKLDKLCTKCHASRVQKSGRERRTVDYRYRLHSGDLLRRLMDDHSADEPGSTRELAEAVGLSKSKVDALVHETRPTVSRAEARRVAQAYSLPPRALFHPVSMSMNMDSDPLTRKEASSADGYEPAGALAPGPSRRAHQLGEHARPGEQDGESASRGRRPV</sequence>
<feature type="compositionally biased region" description="Basic and acidic residues" evidence="1">
    <location>
        <begin position="178"/>
        <end position="187"/>
    </location>
</feature>
<evidence type="ECO:0000313" key="3">
    <source>
        <dbReference type="EMBL" id="GHI63049.1"/>
    </source>
</evidence>
<organism evidence="2 4">
    <name type="scientific">Streptomyces asoensis</name>
    <dbReference type="NCBI Taxonomy" id="249586"/>
    <lineage>
        <taxon>Bacteria</taxon>
        <taxon>Bacillati</taxon>
        <taxon>Actinomycetota</taxon>
        <taxon>Actinomycetes</taxon>
        <taxon>Kitasatosporales</taxon>
        <taxon>Streptomycetaceae</taxon>
        <taxon>Streptomyces</taxon>
    </lineage>
</organism>
<evidence type="ECO:0008006" key="5">
    <source>
        <dbReference type="Google" id="ProtNLM"/>
    </source>
</evidence>
<reference evidence="4" key="2">
    <citation type="submission" date="2023-07" db="EMBL/GenBank/DDBJ databases">
        <title>Whole genome shotgun sequence of Streptomyces cacaoi subsp. asoensis NBRC 13813.</title>
        <authorList>
            <person name="Komaki H."/>
            <person name="Tamura T."/>
        </authorList>
    </citation>
    <scope>NUCLEOTIDE SEQUENCE [LARGE SCALE GENOMIC DNA]</scope>
    <source>
        <strain evidence="3 4">NBRC 13813</strain>
    </source>
</reference>